<evidence type="ECO:0000259" key="3">
    <source>
        <dbReference type="PROSITE" id="PS50157"/>
    </source>
</evidence>
<organism evidence="4 5">
    <name type="scientific">Hypsizygus marmoreus</name>
    <name type="common">White beech mushroom</name>
    <name type="synonym">Agaricus marmoreus</name>
    <dbReference type="NCBI Taxonomy" id="39966"/>
    <lineage>
        <taxon>Eukaryota</taxon>
        <taxon>Fungi</taxon>
        <taxon>Dikarya</taxon>
        <taxon>Basidiomycota</taxon>
        <taxon>Agaricomycotina</taxon>
        <taxon>Agaricomycetes</taxon>
        <taxon>Agaricomycetidae</taxon>
        <taxon>Agaricales</taxon>
        <taxon>Tricholomatineae</taxon>
        <taxon>Lyophyllaceae</taxon>
        <taxon>Hypsizygus</taxon>
    </lineage>
</organism>
<feature type="region of interest" description="Disordered" evidence="2">
    <location>
        <begin position="22"/>
        <end position="52"/>
    </location>
</feature>
<dbReference type="InParanoid" id="A0A369JXZ6"/>
<feature type="region of interest" description="Disordered" evidence="2">
    <location>
        <begin position="481"/>
        <end position="504"/>
    </location>
</feature>
<dbReference type="Proteomes" id="UP000076154">
    <property type="component" value="Unassembled WGS sequence"/>
</dbReference>
<dbReference type="InterPro" id="IPR013087">
    <property type="entry name" value="Znf_C2H2_type"/>
</dbReference>
<keyword evidence="1" id="KW-0862">Zinc</keyword>
<feature type="compositionally biased region" description="Basic and acidic residues" evidence="2">
    <location>
        <begin position="490"/>
        <end position="504"/>
    </location>
</feature>
<sequence>MDAFRSPPFRDLSDIMWYDPESSGAQFEKREAPSTKSSSSSSPFQEDQIGEPGYQITSHSGFTFDLGVDLVSGPELHQPPPPLAEDLLVKNFLDACKAVGEDWRLADVALVHALRRSQDLGSRVFTPPLTTVDAVSTSEAPVTTSGALMYDFDHGRHAEEIALANEISAGQQDSWVGAEPLNLNTPSAEDVEFNATRVVVSNTEIYPRDSYSVARNVYSQSTQMSFDAATRRTSKEFEEDQPARPRAPTLTRPSAHRLAAMYSLSARTQYPNAIQNMVPAPESSSSAIRRQSSQLESELSFASIGTVQPYYGMQLPTINGQFHQDAILHVPVSASVATQSAVTEEHSTLQMNPYIMNHVAAAAPRASSSTKRKRVPKVAGNTGEQDFMCIWPECTQTTLNRNVGEDDTDYNGRIRAHLKDHTKVVRPEEDKKFPCSWGQCTDRLADKKGLHRHVESHASLRVRCPDCDRLLSRDDAMKLHQAKGCKKRKGGEEERPDKKIRYSE</sequence>
<evidence type="ECO:0000256" key="2">
    <source>
        <dbReference type="SAM" id="MobiDB-lite"/>
    </source>
</evidence>
<dbReference type="Gene3D" id="3.30.160.60">
    <property type="entry name" value="Classic Zinc Finger"/>
    <property type="match status" value="1"/>
</dbReference>
<dbReference type="OrthoDB" id="10685758at2759"/>
<feature type="domain" description="C2H2-type" evidence="3">
    <location>
        <begin position="433"/>
        <end position="462"/>
    </location>
</feature>
<dbReference type="EMBL" id="LUEZ02000017">
    <property type="protein sequence ID" value="RDB27211.1"/>
    <property type="molecule type" value="Genomic_DNA"/>
</dbReference>
<keyword evidence="1" id="KW-0863">Zinc-finger</keyword>
<dbReference type="PROSITE" id="PS50157">
    <property type="entry name" value="ZINC_FINGER_C2H2_2"/>
    <property type="match status" value="1"/>
</dbReference>
<evidence type="ECO:0000256" key="1">
    <source>
        <dbReference type="PROSITE-ProRule" id="PRU00042"/>
    </source>
</evidence>
<protein>
    <submittedName>
        <fullName evidence="4">Krueppel-like factor 3</fullName>
    </submittedName>
</protein>
<proteinExistence type="predicted"/>
<dbReference type="AlphaFoldDB" id="A0A369JXZ6"/>
<accession>A0A369JXZ6</accession>
<name>A0A369JXZ6_HYPMA</name>
<evidence type="ECO:0000313" key="5">
    <source>
        <dbReference type="Proteomes" id="UP000076154"/>
    </source>
</evidence>
<dbReference type="STRING" id="39966.A0A369JXZ6"/>
<dbReference type="GO" id="GO:0008270">
    <property type="term" value="F:zinc ion binding"/>
    <property type="evidence" value="ECO:0007669"/>
    <property type="project" value="UniProtKB-KW"/>
</dbReference>
<keyword evidence="1" id="KW-0479">Metal-binding</keyword>
<evidence type="ECO:0000313" key="4">
    <source>
        <dbReference type="EMBL" id="RDB27211.1"/>
    </source>
</evidence>
<dbReference type="PROSITE" id="PS00028">
    <property type="entry name" value="ZINC_FINGER_C2H2_1"/>
    <property type="match status" value="1"/>
</dbReference>
<comment type="caution">
    <text evidence="4">The sequence shown here is derived from an EMBL/GenBank/DDBJ whole genome shotgun (WGS) entry which is preliminary data.</text>
</comment>
<reference evidence="4" key="1">
    <citation type="submission" date="2018-04" db="EMBL/GenBank/DDBJ databases">
        <title>Whole genome sequencing of Hypsizygus marmoreus.</title>
        <authorList>
            <person name="Choi I.-G."/>
            <person name="Min B."/>
            <person name="Kim J.-G."/>
            <person name="Kim S."/>
            <person name="Oh Y.-L."/>
            <person name="Kong W.-S."/>
            <person name="Park H."/>
            <person name="Jeong J."/>
            <person name="Song E.-S."/>
        </authorList>
    </citation>
    <scope>NUCLEOTIDE SEQUENCE [LARGE SCALE GENOMIC DNA]</scope>
    <source>
        <strain evidence="4">51987-8</strain>
    </source>
</reference>
<gene>
    <name evidence="4" type="primary">Klf3</name>
    <name evidence="4" type="ORF">Hypma_004452</name>
</gene>
<keyword evidence="5" id="KW-1185">Reference proteome</keyword>